<evidence type="ECO:0000313" key="2">
    <source>
        <dbReference type="Proteomes" id="UP000825483"/>
    </source>
</evidence>
<sequence>MEHILKPEEVRTLGRPIGKVADEKLTAFITEAEQLHIKPIIGDELFYRILSEEQDNNITLLLSGGNYRDKREKIHGFMGLRVALSYFVFAQNLMSGDIESTRFGSVIKNDDYSSRISSRERSDAYNNAMEVANAYLQECVAFCREVGLIKVVGKTKLAVGGVTIRKIGV</sequence>
<gene>
    <name evidence="1" type="ORF">PRLR5076_18790</name>
</gene>
<dbReference type="EMBL" id="BPUB01000002">
    <property type="protein sequence ID" value="GJG59028.1"/>
    <property type="molecule type" value="Genomic_DNA"/>
</dbReference>
<comment type="caution">
    <text evidence="1">The sequence shown here is derived from an EMBL/GenBank/DDBJ whole genome shotgun (WGS) entry which is preliminary data.</text>
</comment>
<reference evidence="1" key="1">
    <citation type="journal article" date="2022" name="Int. J. Syst. Evol. Microbiol.">
        <title>Prevotella lacticifex sp. nov., isolated from the rumen of cows.</title>
        <authorList>
            <person name="Shinkai T."/>
            <person name="Ikeyama N."/>
            <person name="Kumagai M."/>
            <person name="Ohmori H."/>
            <person name="Sakamoto M."/>
            <person name="Ohkuma M."/>
            <person name="Mitsumori M."/>
        </authorList>
    </citation>
    <scope>NUCLEOTIDE SEQUENCE</scope>
    <source>
        <strain evidence="1">R5076</strain>
    </source>
</reference>
<dbReference type="GeneID" id="72466930"/>
<protein>
    <submittedName>
        <fullName evidence="1">Uncharacterized protein</fullName>
    </submittedName>
</protein>
<proteinExistence type="predicted"/>
<dbReference type="AlphaFoldDB" id="A0A9R1CYJ7"/>
<dbReference type="Proteomes" id="UP000825483">
    <property type="component" value="Unassembled WGS sequence"/>
</dbReference>
<dbReference type="Pfam" id="PF20459">
    <property type="entry name" value="DUF6712"/>
    <property type="match status" value="1"/>
</dbReference>
<dbReference type="RefSeq" id="WP_223928960.1">
    <property type="nucleotide sequence ID" value="NZ_BPTU01000001.1"/>
</dbReference>
<organism evidence="1 2">
    <name type="scientific">Prevotella lacticifex</name>
    <dbReference type="NCBI Taxonomy" id="2854755"/>
    <lineage>
        <taxon>Bacteria</taxon>
        <taxon>Pseudomonadati</taxon>
        <taxon>Bacteroidota</taxon>
        <taxon>Bacteroidia</taxon>
        <taxon>Bacteroidales</taxon>
        <taxon>Prevotellaceae</taxon>
        <taxon>Prevotella</taxon>
    </lineage>
</organism>
<keyword evidence="2" id="KW-1185">Reference proteome</keyword>
<accession>A0A9R1CYJ7</accession>
<dbReference type="InterPro" id="IPR046558">
    <property type="entry name" value="DUF6712"/>
</dbReference>
<name>A0A9R1CYJ7_9BACT</name>
<evidence type="ECO:0000313" key="1">
    <source>
        <dbReference type="EMBL" id="GJG59028.1"/>
    </source>
</evidence>